<protein>
    <recommendedName>
        <fullName evidence="4">DUF4190 domain-containing protein</fullName>
    </recommendedName>
</protein>
<name>A0AA41U6E9_9MICO</name>
<keyword evidence="3" id="KW-1185">Reference proteome</keyword>
<evidence type="ECO:0000313" key="2">
    <source>
        <dbReference type="EMBL" id="MCF4120376.1"/>
    </source>
</evidence>
<dbReference type="EMBL" id="JAKGSG010000020">
    <property type="protein sequence ID" value="MCF4120376.1"/>
    <property type="molecule type" value="Genomic_DNA"/>
</dbReference>
<dbReference type="Proteomes" id="UP001165405">
    <property type="component" value="Unassembled WGS sequence"/>
</dbReference>
<proteinExistence type="predicted"/>
<keyword evidence="1" id="KW-1133">Transmembrane helix</keyword>
<dbReference type="RefSeq" id="WP_236088146.1">
    <property type="nucleotide sequence ID" value="NZ_JAKGSG010000020.1"/>
</dbReference>
<organism evidence="2 3">
    <name type="scientific">Antribacter soli</name>
    <dbReference type="NCBI Taxonomy" id="2910976"/>
    <lineage>
        <taxon>Bacteria</taxon>
        <taxon>Bacillati</taxon>
        <taxon>Actinomycetota</taxon>
        <taxon>Actinomycetes</taxon>
        <taxon>Micrococcales</taxon>
        <taxon>Promicromonosporaceae</taxon>
        <taxon>Antribacter</taxon>
    </lineage>
</organism>
<comment type="caution">
    <text evidence="2">The sequence shown here is derived from an EMBL/GenBank/DDBJ whole genome shotgun (WGS) entry which is preliminary data.</text>
</comment>
<feature type="transmembrane region" description="Helical" evidence="1">
    <location>
        <begin position="67"/>
        <end position="90"/>
    </location>
</feature>
<gene>
    <name evidence="2" type="ORF">L1785_05230</name>
</gene>
<feature type="transmembrane region" description="Helical" evidence="1">
    <location>
        <begin position="102"/>
        <end position="129"/>
    </location>
</feature>
<keyword evidence="1" id="KW-0812">Transmembrane</keyword>
<sequence length="138" mass="14384">MTAETDTQAAEKLSEAVTENLAEPVTAVEATAETTEVVEATKALETTGAVEATEAVAIEEEDPQSNVFSIVGFLLAYIPIVGVIVNVIALRKSGKEGFDHWVAGWALGISILTTLGTLALVGLGFWLGVESAQAGFSF</sequence>
<evidence type="ECO:0000313" key="3">
    <source>
        <dbReference type="Proteomes" id="UP001165405"/>
    </source>
</evidence>
<keyword evidence="1" id="KW-0472">Membrane</keyword>
<accession>A0AA41U6E9</accession>
<evidence type="ECO:0008006" key="4">
    <source>
        <dbReference type="Google" id="ProtNLM"/>
    </source>
</evidence>
<dbReference type="AlphaFoldDB" id="A0AA41U6E9"/>
<reference evidence="2" key="1">
    <citation type="submission" date="2022-01" db="EMBL/GenBank/DDBJ databases">
        <title>Antribacter sp. nov., isolated from Guizhou of China.</title>
        <authorList>
            <person name="Chengliang C."/>
            <person name="Ya Z."/>
        </authorList>
    </citation>
    <scope>NUCLEOTIDE SEQUENCE</scope>
    <source>
        <strain evidence="2">KLBMP 9083</strain>
    </source>
</reference>
<evidence type="ECO:0000256" key="1">
    <source>
        <dbReference type="SAM" id="Phobius"/>
    </source>
</evidence>